<feature type="repeat" description="PPR" evidence="3">
    <location>
        <begin position="36"/>
        <end position="70"/>
    </location>
</feature>
<dbReference type="InterPro" id="IPR046849">
    <property type="entry name" value="E2_motif"/>
</dbReference>
<dbReference type="Pfam" id="PF01535">
    <property type="entry name" value="PPR"/>
    <property type="match status" value="1"/>
</dbReference>
<name>A0AAE1RVE9_9SOLA</name>
<evidence type="ECO:0008006" key="6">
    <source>
        <dbReference type="Google" id="ProtNLM"/>
    </source>
</evidence>
<dbReference type="EMBL" id="JAVYJV010000011">
    <property type="protein sequence ID" value="KAK4358591.1"/>
    <property type="molecule type" value="Genomic_DNA"/>
</dbReference>
<dbReference type="FunFam" id="1.25.40.10:FF:000201">
    <property type="entry name" value="Pentatricopeptide repeat-containing protein mitochondrial"/>
    <property type="match status" value="1"/>
</dbReference>
<dbReference type="Gene3D" id="1.25.40.10">
    <property type="entry name" value="Tetratricopeptide repeat domain"/>
    <property type="match status" value="2"/>
</dbReference>
<proteinExistence type="inferred from homology"/>
<dbReference type="FunFam" id="1.25.40.10:FF:000158">
    <property type="entry name" value="pentatricopeptide repeat-containing protein At2g33680"/>
    <property type="match status" value="1"/>
</dbReference>
<dbReference type="AlphaFoldDB" id="A0AAE1RVE9"/>
<dbReference type="Proteomes" id="UP001291623">
    <property type="component" value="Unassembled WGS sequence"/>
</dbReference>
<keyword evidence="2" id="KW-0677">Repeat</keyword>
<dbReference type="InterPro" id="IPR002885">
    <property type="entry name" value="PPR_rpt"/>
</dbReference>
<protein>
    <recommendedName>
        <fullName evidence="6">Pentatricopeptide repeat-containing protein</fullName>
    </recommendedName>
</protein>
<dbReference type="InterPro" id="IPR046848">
    <property type="entry name" value="E_motif"/>
</dbReference>
<reference evidence="4" key="1">
    <citation type="submission" date="2023-12" db="EMBL/GenBank/DDBJ databases">
        <title>Genome assembly of Anisodus tanguticus.</title>
        <authorList>
            <person name="Wang Y.-J."/>
        </authorList>
    </citation>
    <scope>NUCLEOTIDE SEQUENCE</scope>
    <source>
        <strain evidence="4">KB-2021</strain>
        <tissue evidence="4">Leaf</tissue>
    </source>
</reference>
<accession>A0AAE1RVE9</accession>
<evidence type="ECO:0000256" key="2">
    <source>
        <dbReference type="ARBA" id="ARBA00022737"/>
    </source>
</evidence>
<sequence length="275" mass="30540">MHQGSPTVGTALLDAYVKTGNTDEAAKVFEEIDERDIIAWSAMLSGYAQKGDIQGAVRVFRQLLKNGVRPDEFTFSSVINSCVTFMASVEQGKQFHGSAIKSGHSNALCVSSALVTMYAKRGNIEIANEIFKRQQDCRTGMLDIAMALIDKMPFPAGAIVWRSLLAASQVHRNLELGKRAAENLIPLQPHDSSAHVLLSNFYAATGDWQERAEVRKLMDVRKVKKETGYSWIEVKNKTYSFMAGDVSHPLSDNIYMKLDELSVRLKDEGHQPDTN</sequence>
<dbReference type="PANTHER" id="PTHR47926:SF538">
    <property type="entry name" value="WHIM2 DOMAIN-CONTAINING PROTEIN"/>
    <property type="match status" value="1"/>
</dbReference>
<dbReference type="PANTHER" id="PTHR47926">
    <property type="entry name" value="PENTATRICOPEPTIDE REPEAT-CONTAINING PROTEIN"/>
    <property type="match status" value="1"/>
</dbReference>
<evidence type="ECO:0000256" key="3">
    <source>
        <dbReference type="PROSITE-ProRule" id="PRU00708"/>
    </source>
</evidence>
<gene>
    <name evidence="4" type="ORF">RND71_020820</name>
</gene>
<dbReference type="GO" id="GO:0009451">
    <property type="term" value="P:RNA modification"/>
    <property type="evidence" value="ECO:0007669"/>
    <property type="project" value="InterPro"/>
</dbReference>
<evidence type="ECO:0000313" key="4">
    <source>
        <dbReference type="EMBL" id="KAK4358591.1"/>
    </source>
</evidence>
<keyword evidence="5" id="KW-1185">Reference proteome</keyword>
<dbReference type="Pfam" id="PF20430">
    <property type="entry name" value="Eplus_motif"/>
    <property type="match status" value="1"/>
</dbReference>
<organism evidence="4 5">
    <name type="scientific">Anisodus tanguticus</name>
    <dbReference type="NCBI Taxonomy" id="243964"/>
    <lineage>
        <taxon>Eukaryota</taxon>
        <taxon>Viridiplantae</taxon>
        <taxon>Streptophyta</taxon>
        <taxon>Embryophyta</taxon>
        <taxon>Tracheophyta</taxon>
        <taxon>Spermatophyta</taxon>
        <taxon>Magnoliopsida</taxon>
        <taxon>eudicotyledons</taxon>
        <taxon>Gunneridae</taxon>
        <taxon>Pentapetalae</taxon>
        <taxon>asterids</taxon>
        <taxon>lamiids</taxon>
        <taxon>Solanales</taxon>
        <taxon>Solanaceae</taxon>
        <taxon>Solanoideae</taxon>
        <taxon>Hyoscyameae</taxon>
        <taxon>Anisodus</taxon>
    </lineage>
</organism>
<dbReference type="NCBIfam" id="TIGR00756">
    <property type="entry name" value="PPR"/>
    <property type="match status" value="2"/>
</dbReference>
<dbReference type="GO" id="GO:0003723">
    <property type="term" value="F:RNA binding"/>
    <property type="evidence" value="ECO:0007669"/>
    <property type="project" value="InterPro"/>
</dbReference>
<evidence type="ECO:0000256" key="1">
    <source>
        <dbReference type="ARBA" id="ARBA00006643"/>
    </source>
</evidence>
<comment type="similarity">
    <text evidence="1">Belongs to the PPR family. PCMP-H subfamily.</text>
</comment>
<dbReference type="GO" id="GO:0099402">
    <property type="term" value="P:plant organ development"/>
    <property type="evidence" value="ECO:0007669"/>
    <property type="project" value="UniProtKB-ARBA"/>
</dbReference>
<dbReference type="InterPro" id="IPR046960">
    <property type="entry name" value="PPR_At4g14850-like_plant"/>
</dbReference>
<dbReference type="PROSITE" id="PS51375">
    <property type="entry name" value="PPR"/>
    <property type="match status" value="1"/>
</dbReference>
<evidence type="ECO:0000313" key="5">
    <source>
        <dbReference type="Proteomes" id="UP001291623"/>
    </source>
</evidence>
<dbReference type="SUPFAM" id="SSF48452">
    <property type="entry name" value="TPR-like"/>
    <property type="match status" value="1"/>
</dbReference>
<dbReference type="InterPro" id="IPR011990">
    <property type="entry name" value="TPR-like_helical_dom_sf"/>
</dbReference>
<comment type="caution">
    <text evidence="4">The sequence shown here is derived from an EMBL/GenBank/DDBJ whole genome shotgun (WGS) entry which is preliminary data.</text>
</comment>
<dbReference type="Pfam" id="PF20431">
    <property type="entry name" value="E_motif"/>
    <property type="match status" value="1"/>
</dbReference>
<dbReference type="Pfam" id="PF13041">
    <property type="entry name" value="PPR_2"/>
    <property type="match status" value="1"/>
</dbReference>